<dbReference type="Proteomes" id="UP000292939">
    <property type="component" value="Chromosome"/>
</dbReference>
<evidence type="ECO:0000256" key="7">
    <source>
        <dbReference type="RuleBase" id="RU364038"/>
    </source>
</evidence>
<evidence type="ECO:0000256" key="4">
    <source>
        <dbReference type="ARBA" id="ARBA00022764"/>
    </source>
</evidence>
<dbReference type="CDD" id="cd03020">
    <property type="entry name" value="DsbA_DsbC_DsbG"/>
    <property type="match status" value="1"/>
</dbReference>
<dbReference type="Pfam" id="PF10411">
    <property type="entry name" value="DsbC_N"/>
    <property type="match status" value="1"/>
</dbReference>
<dbReference type="InterPro" id="IPR018950">
    <property type="entry name" value="DiS-bond_isomerase_DsbC/G_N"/>
</dbReference>
<dbReference type="Pfam" id="PF13098">
    <property type="entry name" value="Thioredoxin_2"/>
    <property type="match status" value="1"/>
</dbReference>
<dbReference type="AlphaFoldDB" id="A0A4P6UGW1"/>
<evidence type="ECO:0000259" key="8">
    <source>
        <dbReference type="Pfam" id="PF10411"/>
    </source>
</evidence>
<accession>A0A4P6UGW1</accession>
<comment type="subcellular location">
    <subcellularLocation>
        <location evidence="1 7">Periplasm</location>
    </subcellularLocation>
</comment>
<name>A0A4P6UGW1_9BURK</name>
<evidence type="ECO:0000256" key="5">
    <source>
        <dbReference type="ARBA" id="ARBA00023157"/>
    </source>
</evidence>
<protein>
    <recommendedName>
        <fullName evidence="7">Thiol:disulfide interchange protein</fullName>
    </recommendedName>
</protein>
<feature type="domain" description="Thioredoxin-like fold" evidence="9">
    <location>
        <begin position="146"/>
        <end position="270"/>
    </location>
</feature>
<sequence length="279" mass="30574">MTPSFSSRAVRGAPPLLAALSGLALALVLGLTPPQPAQAQSKAPAAKTAQEPATAATIRKNLSARLPKMPAIDEVRALPLAGGTSLYEIRVGQDIFYTDAQGQHLIQGQIIDLQSQRNLTEERTEQLSAVRYQDLPFDDAFTIRHGKGERQLAVFSDPECGYCRRLERELADIDNVTIHVFLYPVLGQQSTEKAQAVWCTASDQRARTWQDWMLKGTPPAAQANCSQRTLDALARNLEFGRKHRIQGTPTLFFANDVRAPGALSARQIEQQFASVAAKK</sequence>
<evidence type="ECO:0000259" key="9">
    <source>
        <dbReference type="Pfam" id="PF13098"/>
    </source>
</evidence>
<organism evidence="10 11">
    <name type="scientific">Hylemonella gracilis</name>
    <dbReference type="NCBI Taxonomy" id="80880"/>
    <lineage>
        <taxon>Bacteria</taxon>
        <taxon>Pseudomonadati</taxon>
        <taxon>Pseudomonadota</taxon>
        <taxon>Betaproteobacteria</taxon>
        <taxon>Burkholderiales</taxon>
        <taxon>Comamonadaceae</taxon>
        <taxon>Hylemonella</taxon>
    </lineage>
</organism>
<keyword evidence="3 7" id="KW-0732">Signal</keyword>
<dbReference type="SUPFAM" id="SSF52833">
    <property type="entry name" value="Thioredoxin-like"/>
    <property type="match status" value="1"/>
</dbReference>
<proteinExistence type="inferred from homology"/>
<reference evidence="10 11" key="1">
    <citation type="submission" date="2018-07" db="EMBL/GenBank/DDBJ databases">
        <title>Exploring interactions and the metabolic potential of the ultra-small soil bacteria Hylemonella gracilis.</title>
        <authorList>
            <person name="Tyc O."/>
            <person name="Kulkarni P."/>
            <person name="Gawehns F."/>
            <person name="Hundscheid M."/>
            <person name="Zweers H."/>
            <person name="Garbeva P."/>
        </authorList>
    </citation>
    <scope>NUCLEOTIDE SEQUENCE [LARGE SCALE GENOMIC DNA]</scope>
    <source>
        <strain evidence="10 11">NS1</strain>
    </source>
</reference>
<dbReference type="GO" id="GO:0042597">
    <property type="term" value="C:periplasmic space"/>
    <property type="evidence" value="ECO:0007669"/>
    <property type="project" value="UniProtKB-SubCell"/>
</dbReference>
<dbReference type="Gene3D" id="3.10.450.70">
    <property type="entry name" value="Disulphide bond isomerase, DsbC/G, N-terminal"/>
    <property type="match status" value="1"/>
</dbReference>
<keyword evidence="4 7" id="KW-0574">Periplasm</keyword>
<evidence type="ECO:0000256" key="3">
    <source>
        <dbReference type="ARBA" id="ARBA00022729"/>
    </source>
</evidence>
<evidence type="ECO:0000313" key="10">
    <source>
        <dbReference type="EMBL" id="QBK04292.1"/>
    </source>
</evidence>
<dbReference type="KEGG" id="hgr:DW355_05400"/>
<dbReference type="InterPro" id="IPR036249">
    <property type="entry name" value="Thioredoxin-like_sf"/>
</dbReference>
<evidence type="ECO:0000256" key="2">
    <source>
        <dbReference type="ARBA" id="ARBA00009813"/>
    </source>
</evidence>
<dbReference type="PANTHER" id="PTHR35272:SF3">
    <property type="entry name" value="THIOL:DISULFIDE INTERCHANGE PROTEIN DSBC"/>
    <property type="match status" value="1"/>
</dbReference>
<dbReference type="OrthoDB" id="12976at2"/>
<dbReference type="InterPro" id="IPR033954">
    <property type="entry name" value="DiS-bond_Isoase_DsbC/G"/>
</dbReference>
<keyword evidence="6 7" id="KW-0676">Redox-active center</keyword>
<evidence type="ECO:0000256" key="1">
    <source>
        <dbReference type="ARBA" id="ARBA00004418"/>
    </source>
</evidence>
<dbReference type="SUPFAM" id="SSF54423">
    <property type="entry name" value="DsbC/DsbG N-terminal domain-like"/>
    <property type="match status" value="1"/>
</dbReference>
<dbReference type="EMBL" id="CP031395">
    <property type="protein sequence ID" value="QBK04292.1"/>
    <property type="molecule type" value="Genomic_DNA"/>
</dbReference>
<feature type="domain" description="Disulphide bond isomerase DsbC/G N-terminal" evidence="8">
    <location>
        <begin position="52"/>
        <end position="121"/>
    </location>
</feature>
<dbReference type="PANTHER" id="PTHR35272">
    <property type="entry name" value="THIOL:DISULFIDE INTERCHANGE PROTEIN DSBC-RELATED"/>
    <property type="match status" value="1"/>
</dbReference>
<gene>
    <name evidence="10" type="ORF">DW355_05400</name>
</gene>
<dbReference type="Gene3D" id="3.40.30.10">
    <property type="entry name" value="Glutaredoxin"/>
    <property type="match status" value="1"/>
</dbReference>
<keyword evidence="5" id="KW-1015">Disulfide bond</keyword>
<comment type="similarity">
    <text evidence="2 7">Belongs to the thioredoxin family. DsbC subfamily.</text>
</comment>
<evidence type="ECO:0000313" key="11">
    <source>
        <dbReference type="Proteomes" id="UP000292939"/>
    </source>
</evidence>
<dbReference type="InterPro" id="IPR051470">
    <property type="entry name" value="Thiol:disulfide_interchange"/>
</dbReference>
<dbReference type="InterPro" id="IPR012336">
    <property type="entry name" value="Thioredoxin-like_fold"/>
</dbReference>
<evidence type="ECO:0000256" key="6">
    <source>
        <dbReference type="ARBA" id="ARBA00023284"/>
    </source>
</evidence>
<dbReference type="InterPro" id="IPR009094">
    <property type="entry name" value="DiS-bond_isomerase_DsbC/G_N_sf"/>
</dbReference>
<comment type="function">
    <text evidence="7">Required for disulfide bond formation in some periplasmic proteins. Acts by transferring its disulfide bond to other proteins and is reduced in the process.</text>
</comment>